<sequence>MTEPLISSPFISGCNRNRSRDQPSTQPHGRRTDASDATLADGRQLSSSSAAAILMQSLTLRSARAPNFHACSLVERPGSVAARSCIERWVWTRAGSSICNTTRRPCVTFGCQKRRGWRQLVHCAIPISSSRLDQKLHGRGNQQLGSDTYRTSRCAVLPPNAY</sequence>
<proteinExistence type="predicted"/>
<comment type="caution">
    <text evidence="2">The sequence shown here is derived from an EMBL/GenBank/DDBJ whole genome shotgun (WGS) entry which is preliminary data.</text>
</comment>
<dbReference type="RefSeq" id="XP_025391834.1">
    <property type="nucleotide sequence ID" value="XM_025530500.1"/>
</dbReference>
<dbReference type="VEuPathDB" id="FungiDB:BO83DRAFT_375611"/>
<dbReference type="AlphaFoldDB" id="A0A317W6V7"/>
<feature type="region of interest" description="Disordered" evidence="1">
    <location>
        <begin position="1"/>
        <end position="35"/>
    </location>
</feature>
<dbReference type="GeneID" id="37052462"/>
<evidence type="ECO:0000313" key="3">
    <source>
        <dbReference type="Proteomes" id="UP000246171"/>
    </source>
</evidence>
<organism evidence="2 3">
    <name type="scientific">Aspergillus eucalypticola (strain CBS 122712 / IBT 29274)</name>
    <dbReference type="NCBI Taxonomy" id="1448314"/>
    <lineage>
        <taxon>Eukaryota</taxon>
        <taxon>Fungi</taxon>
        <taxon>Dikarya</taxon>
        <taxon>Ascomycota</taxon>
        <taxon>Pezizomycotina</taxon>
        <taxon>Eurotiomycetes</taxon>
        <taxon>Eurotiomycetidae</taxon>
        <taxon>Eurotiales</taxon>
        <taxon>Aspergillaceae</taxon>
        <taxon>Aspergillus</taxon>
        <taxon>Aspergillus subgen. Circumdati</taxon>
    </lineage>
</organism>
<dbReference type="EMBL" id="MSFU01000004">
    <property type="protein sequence ID" value="PWY81411.1"/>
    <property type="molecule type" value="Genomic_DNA"/>
</dbReference>
<dbReference type="Proteomes" id="UP000246171">
    <property type="component" value="Unassembled WGS sequence"/>
</dbReference>
<accession>A0A317W6V7</accession>
<evidence type="ECO:0000256" key="1">
    <source>
        <dbReference type="SAM" id="MobiDB-lite"/>
    </source>
</evidence>
<evidence type="ECO:0000313" key="2">
    <source>
        <dbReference type="EMBL" id="PWY81411.1"/>
    </source>
</evidence>
<reference evidence="2" key="1">
    <citation type="submission" date="2016-12" db="EMBL/GenBank/DDBJ databases">
        <title>The genomes of Aspergillus section Nigri reveals drivers in fungal speciation.</title>
        <authorList>
            <consortium name="DOE Joint Genome Institute"/>
            <person name="Vesth T.C."/>
            <person name="Nybo J."/>
            <person name="Theobald S."/>
            <person name="Brandl J."/>
            <person name="Frisvad J.C."/>
            <person name="Nielsen K.F."/>
            <person name="Lyhne E.K."/>
            <person name="Kogle M.E."/>
            <person name="Kuo A."/>
            <person name="Riley R."/>
            <person name="Clum A."/>
            <person name="Nolan M."/>
            <person name="Lipzen A."/>
            <person name="Salamov A."/>
            <person name="Henrissat B."/>
            <person name="Wiebenga A."/>
            <person name="De vries R.P."/>
            <person name="Grigoriev I.V."/>
            <person name="Mortensen U.H."/>
            <person name="Andersen M.R."/>
            <person name="Baker S.E."/>
        </authorList>
    </citation>
    <scope>NUCLEOTIDE SEQUENCE</scope>
    <source>
        <strain evidence="2">CBS 122712</strain>
    </source>
</reference>
<keyword evidence="3" id="KW-1185">Reference proteome</keyword>
<gene>
    <name evidence="2" type="ORF">BO83DRAFT_375611</name>
</gene>
<protein>
    <submittedName>
        <fullName evidence="2">Uncharacterized protein</fullName>
    </submittedName>
</protein>
<name>A0A317W6V7_ASPEC</name>